<gene>
    <name evidence="9" type="ORF">AAHA92_03352</name>
</gene>
<evidence type="ECO:0000256" key="8">
    <source>
        <dbReference type="SAM" id="Phobius"/>
    </source>
</evidence>
<sequence>MAAAYCRRALLIAPRLHGANRVGSGFASRPFSDVVSKPEPRPLCDLVRPDCRRLILVDTLALVRKFEANGLPTKHAEAITEAIKDVQNYSYDNVAYNFASKVEMEKSVMTLESNSSKFESEVKSSVIHHVSLLQQENEKLKSDIDIIRNEIRYEIDKVTAGLRLDLNLEKGRIRDELNHHHQETINLNSKIDREIHVLRANIESLKYELIKYCVGTFASIAAVGLALLRFVY</sequence>
<dbReference type="EMBL" id="JBEAFC010000002">
    <property type="protein sequence ID" value="KAL1567933.1"/>
    <property type="molecule type" value="Genomic_DNA"/>
</dbReference>
<evidence type="ECO:0000313" key="9">
    <source>
        <dbReference type="EMBL" id="KAL1567933.1"/>
    </source>
</evidence>
<evidence type="ECO:0000256" key="6">
    <source>
        <dbReference type="ARBA" id="ARBA00023128"/>
    </source>
</evidence>
<proteinExistence type="predicted"/>
<keyword evidence="3 8" id="KW-0812">Transmembrane</keyword>
<dbReference type="PANTHER" id="PTHR14360">
    <property type="entry name" value="PROTEIN FMP32, MITOCHONDRIAL"/>
    <property type="match status" value="1"/>
</dbReference>
<keyword evidence="7 8" id="KW-0472">Membrane</keyword>
<evidence type="ECO:0000256" key="1">
    <source>
        <dbReference type="ARBA" id="ARBA00004173"/>
    </source>
</evidence>
<dbReference type="InterPro" id="IPR024461">
    <property type="entry name" value="CCDC90-like"/>
</dbReference>
<name>A0ABD1IJD0_SALDI</name>
<evidence type="ECO:0000256" key="5">
    <source>
        <dbReference type="ARBA" id="ARBA00023054"/>
    </source>
</evidence>
<keyword evidence="4 8" id="KW-1133">Transmembrane helix</keyword>
<dbReference type="GO" id="GO:0016020">
    <property type="term" value="C:membrane"/>
    <property type="evidence" value="ECO:0007669"/>
    <property type="project" value="UniProtKB-SubCell"/>
</dbReference>
<comment type="caution">
    <text evidence="9">The sequence shown here is derived from an EMBL/GenBank/DDBJ whole genome shotgun (WGS) entry which is preliminary data.</text>
</comment>
<organism evidence="9 10">
    <name type="scientific">Salvia divinorum</name>
    <name type="common">Maria pastora</name>
    <name type="synonym">Diviner's sage</name>
    <dbReference type="NCBI Taxonomy" id="28513"/>
    <lineage>
        <taxon>Eukaryota</taxon>
        <taxon>Viridiplantae</taxon>
        <taxon>Streptophyta</taxon>
        <taxon>Embryophyta</taxon>
        <taxon>Tracheophyta</taxon>
        <taxon>Spermatophyta</taxon>
        <taxon>Magnoliopsida</taxon>
        <taxon>eudicotyledons</taxon>
        <taxon>Gunneridae</taxon>
        <taxon>Pentapetalae</taxon>
        <taxon>asterids</taxon>
        <taxon>lamiids</taxon>
        <taxon>Lamiales</taxon>
        <taxon>Lamiaceae</taxon>
        <taxon>Nepetoideae</taxon>
        <taxon>Mentheae</taxon>
        <taxon>Salviinae</taxon>
        <taxon>Salvia</taxon>
        <taxon>Salvia subgen. Calosphace</taxon>
    </lineage>
</organism>
<evidence type="ECO:0000256" key="4">
    <source>
        <dbReference type="ARBA" id="ARBA00022989"/>
    </source>
</evidence>
<evidence type="ECO:0000256" key="2">
    <source>
        <dbReference type="ARBA" id="ARBA00004370"/>
    </source>
</evidence>
<dbReference type="GO" id="GO:0005739">
    <property type="term" value="C:mitochondrion"/>
    <property type="evidence" value="ECO:0007669"/>
    <property type="project" value="UniProtKB-SubCell"/>
</dbReference>
<dbReference type="Gene3D" id="1.20.5.340">
    <property type="match status" value="1"/>
</dbReference>
<keyword evidence="6" id="KW-0496">Mitochondrion</keyword>
<evidence type="ECO:0000313" key="10">
    <source>
        <dbReference type="Proteomes" id="UP001567538"/>
    </source>
</evidence>
<evidence type="ECO:0000256" key="3">
    <source>
        <dbReference type="ARBA" id="ARBA00022692"/>
    </source>
</evidence>
<feature type="transmembrane region" description="Helical" evidence="8">
    <location>
        <begin position="209"/>
        <end position="231"/>
    </location>
</feature>
<reference evidence="9 10" key="1">
    <citation type="submission" date="2024-06" db="EMBL/GenBank/DDBJ databases">
        <title>A chromosome level genome sequence of Diviner's sage (Salvia divinorum).</title>
        <authorList>
            <person name="Ford S.A."/>
            <person name="Ro D.-K."/>
            <person name="Ness R.W."/>
            <person name="Phillips M.A."/>
        </authorList>
    </citation>
    <scope>NUCLEOTIDE SEQUENCE [LARGE SCALE GENOMIC DNA]</scope>
    <source>
        <strain evidence="9">SAF-2024a</strain>
        <tissue evidence="9">Leaf</tissue>
    </source>
</reference>
<dbReference type="PANTHER" id="PTHR14360:SF1">
    <property type="entry name" value="PROTEIN FMP32, MITOCHONDRIAL"/>
    <property type="match status" value="1"/>
</dbReference>
<accession>A0ABD1IJD0</accession>
<dbReference type="Proteomes" id="UP001567538">
    <property type="component" value="Unassembled WGS sequence"/>
</dbReference>
<comment type="subcellular location">
    <subcellularLocation>
        <location evidence="2">Membrane</location>
    </subcellularLocation>
    <subcellularLocation>
        <location evidence="1">Mitochondrion</location>
    </subcellularLocation>
</comment>
<keyword evidence="5" id="KW-0175">Coiled coil</keyword>
<dbReference type="AlphaFoldDB" id="A0ABD1IJD0"/>
<evidence type="ECO:0000256" key="7">
    <source>
        <dbReference type="ARBA" id="ARBA00023136"/>
    </source>
</evidence>
<dbReference type="Pfam" id="PF07798">
    <property type="entry name" value="CCDC90-like"/>
    <property type="match status" value="1"/>
</dbReference>
<protein>
    <submittedName>
        <fullName evidence="9">Protein FMP32, mitochondrial-like</fullName>
    </submittedName>
</protein>
<keyword evidence="10" id="KW-1185">Reference proteome</keyword>